<dbReference type="EMBL" id="CP003600">
    <property type="protein sequence ID" value="AFY95437.1"/>
    <property type="molecule type" value="Genomic_DNA"/>
</dbReference>
<keyword evidence="2" id="KW-0810">Translation regulation</keyword>
<feature type="region of interest" description="Disordered" evidence="4">
    <location>
        <begin position="1"/>
        <end position="26"/>
    </location>
</feature>
<evidence type="ECO:0000259" key="5">
    <source>
        <dbReference type="PROSITE" id="PS50296"/>
    </source>
</evidence>
<dbReference type="InterPro" id="IPR050318">
    <property type="entry name" value="DENR/SUI1_TIF"/>
</dbReference>
<organism evidence="6 7">
    <name type="scientific">Chamaesiphon minutus (strain ATCC 27169 / PCC 6605)</name>
    <dbReference type="NCBI Taxonomy" id="1173020"/>
    <lineage>
        <taxon>Bacteria</taxon>
        <taxon>Bacillati</taxon>
        <taxon>Cyanobacteriota</taxon>
        <taxon>Cyanophyceae</taxon>
        <taxon>Gomontiellales</taxon>
        <taxon>Chamaesiphonaceae</taxon>
        <taxon>Chamaesiphon</taxon>
    </lineage>
</organism>
<gene>
    <name evidence="6" type="ORF">Cha6605_4509</name>
</gene>
<name>K9UK14_CHAP6</name>
<dbReference type="KEGG" id="cmp:Cha6605_4509"/>
<dbReference type="Pfam" id="PF01253">
    <property type="entry name" value="SUI1"/>
    <property type="match status" value="1"/>
</dbReference>
<dbReference type="InterPro" id="IPR036877">
    <property type="entry name" value="SUI1_dom_sf"/>
</dbReference>
<dbReference type="InterPro" id="IPR005872">
    <property type="entry name" value="SUI1_arc_bac"/>
</dbReference>
<evidence type="ECO:0000256" key="4">
    <source>
        <dbReference type="SAM" id="MobiDB-lite"/>
    </source>
</evidence>
<dbReference type="AlphaFoldDB" id="K9UK14"/>
<accession>K9UK14</accession>
<proteinExistence type="inferred from homology"/>
<dbReference type="GO" id="GO:0003743">
    <property type="term" value="F:translation initiation factor activity"/>
    <property type="evidence" value="ECO:0007669"/>
    <property type="project" value="UniProtKB-KW"/>
</dbReference>
<dbReference type="NCBIfam" id="NF005669">
    <property type="entry name" value="PRK07451.1"/>
    <property type="match status" value="1"/>
</dbReference>
<dbReference type="HOGENOM" id="CLU_082805_4_2_3"/>
<dbReference type="RefSeq" id="WP_015161537.1">
    <property type="nucleotide sequence ID" value="NC_019697.1"/>
</dbReference>
<keyword evidence="7" id="KW-1185">Reference proteome</keyword>
<dbReference type="Gene3D" id="3.30.780.10">
    <property type="entry name" value="SUI1-like domain"/>
    <property type="match status" value="1"/>
</dbReference>
<evidence type="ECO:0000256" key="1">
    <source>
        <dbReference type="ARBA" id="ARBA00005422"/>
    </source>
</evidence>
<dbReference type="InterPro" id="IPR001950">
    <property type="entry name" value="SUI1"/>
</dbReference>
<evidence type="ECO:0000313" key="7">
    <source>
        <dbReference type="Proteomes" id="UP000010366"/>
    </source>
</evidence>
<sequence>MAKDTNKIAYREFGDEEPEEEVTELPPNQHKLKIEVSRKGKGGKTVTIVSGFQVSSETLISLTKTLKNQCGAGGAMKDNTIEIQGDHRQKLLEIVTKLGYKAKLSGG</sequence>
<feature type="domain" description="SUI1" evidence="5">
    <location>
        <begin position="39"/>
        <end position="99"/>
    </location>
</feature>
<keyword evidence="6" id="KW-0396">Initiation factor</keyword>
<comment type="similarity">
    <text evidence="1">Belongs to the SUI1 family.</text>
</comment>
<feature type="compositionally biased region" description="Basic and acidic residues" evidence="4">
    <location>
        <begin position="1"/>
        <end position="13"/>
    </location>
</feature>
<reference evidence="6 7" key="1">
    <citation type="submission" date="2012-05" db="EMBL/GenBank/DDBJ databases">
        <title>Finished chromosome of genome of Chamaesiphon sp. PCC 6605.</title>
        <authorList>
            <consortium name="US DOE Joint Genome Institute"/>
            <person name="Gugger M."/>
            <person name="Coursin T."/>
            <person name="Rippka R."/>
            <person name="Tandeau De Marsac N."/>
            <person name="Huntemann M."/>
            <person name="Wei C.-L."/>
            <person name="Han J."/>
            <person name="Detter J.C."/>
            <person name="Han C."/>
            <person name="Tapia R."/>
            <person name="Chen A."/>
            <person name="Kyrpides N."/>
            <person name="Mavromatis K."/>
            <person name="Markowitz V."/>
            <person name="Szeto E."/>
            <person name="Ivanova N."/>
            <person name="Pagani I."/>
            <person name="Pati A."/>
            <person name="Goodwin L."/>
            <person name="Nordberg H.P."/>
            <person name="Cantor M.N."/>
            <person name="Hua S.X."/>
            <person name="Woyke T."/>
            <person name="Kerfeld C.A."/>
        </authorList>
    </citation>
    <scope>NUCLEOTIDE SEQUENCE [LARGE SCALE GENOMIC DNA]</scope>
    <source>
        <strain evidence="7">ATCC 27169 / PCC 6605</strain>
    </source>
</reference>
<dbReference type="GO" id="GO:0003729">
    <property type="term" value="F:mRNA binding"/>
    <property type="evidence" value="ECO:0007669"/>
    <property type="project" value="TreeGrafter"/>
</dbReference>
<dbReference type="CDD" id="cd11567">
    <property type="entry name" value="YciH_like"/>
    <property type="match status" value="1"/>
</dbReference>
<dbReference type="SUPFAM" id="SSF55159">
    <property type="entry name" value="eIF1-like"/>
    <property type="match status" value="1"/>
</dbReference>
<dbReference type="Proteomes" id="UP000010366">
    <property type="component" value="Chromosome"/>
</dbReference>
<dbReference type="GO" id="GO:0002188">
    <property type="term" value="P:translation reinitiation"/>
    <property type="evidence" value="ECO:0007669"/>
    <property type="project" value="TreeGrafter"/>
</dbReference>
<dbReference type="PROSITE" id="PS50296">
    <property type="entry name" value="SUI1"/>
    <property type="match status" value="1"/>
</dbReference>
<keyword evidence="3" id="KW-0648">Protein biosynthesis</keyword>
<protein>
    <submittedName>
        <fullName evidence="6">Translation initiation factor eIF-1/SUI1-like protein</fullName>
    </submittedName>
</protein>
<dbReference type="GO" id="GO:0006417">
    <property type="term" value="P:regulation of translation"/>
    <property type="evidence" value="ECO:0007669"/>
    <property type="project" value="UniProtKB-KW"/>
</dbReference>
<dbReference type="OrthoDB" id="9792915at2"/>
<dbReference type="PIRSF" id="PIRSF037511">
    <property type="entry name" value="Transl_init_SUI1_pro"/>
    <property type="match status" value="1"/>
</dbReference>
<dbReference type="STRING" id="1173020.Cha6605_4509"/>
<evidence type="ECO:0000313" key="6">
    <source>
        <dbReference type="EMBL" id="AFY95437.1"/>
    </source>
</evidence>
<feature type="compositionally biased region" description="Acidic residues" evidence="4">
    <location>
        <begin position="14"/>
        <end position="23"/>
    </location>
</feature>
<dbReference type="GO" id="GO:0001731">
    <property type="term" value="P:formation of translation preinitiation complex"/>
    <property type="evidence" value="ECO:0007669"/>
    <property type="project" value="TreeGrafter"/>
</dbReference>
<dbReference type="PANTHER" id="PTHR12789:SF0">
    <property type="entry name" value="DENSITY-REGULATED PROTEIN"/>
    <property type="match status" value="1"/>
</dbReference>
<dbReference type="PANTHER" id="PTHR12789">
    <property type="entry name" value="DENSITY-REGULATED PROTEIN HOMOLOG"/>
    <property type="match status" value="1"/>
</dbReference>
<evidence type="ECO:0000256" key="3">
    <source>
        <dbReference type="ARBA" id="ARBA00022917"/>
    </source>
</evidence>
<evidence type="ECO:0000256" key="2">
    <source>
        <dbReference type="ARBA" id="ARBA00022845"/>
    </source>
</evidence>
<dbReference type="eggNOG" id="COG0023">
    <property type="taxonomic scope" value="Bacteria"/>
</dbReference>
<dbReference type="PATRIC" id="fig|1173020.3.peg.5154"/>